<keyword evidence="3" id="KW-0732">Signal</keyword>
<dbReference type="PROSITE" id="PS51257">
    <property type="entry name" value="PROKAR_LIPOPROTEIN"/>
    <property type="match status" value="1"/>
</dbReference>
<evidence type="ECO:0000256" key="3">
    <source>
        <dbReference type="SAM" id="SignalP"/>
    </source>
</evidence>
<gene>
    <name evidence="5" type="ORF">SAMN05660293_00168</name>
</gene>
<dbReference type="Pfam" id="PF00135">
    <property type="entry name" value="COesterase"/>
    <property type="match status" value="1"/>
</dbReference>
<keyword evidence="1" id="KW-0378">Hydrolase</keyword>
<evidence type="ECO:0000256" key="1">
    <source>
        <dbReference type="ARBA" id="ARBA00022801"/>
    </source>
</evidence>
<accession>A0A1T5BAH9</accession>
<dbReference type="STRING" id="651661.SAMN05660293_00168"/>
<reference evidence="6" key="1">
    <citation type="submission" date="2017-02" db="EMBL/GenBank/DDBJ databases">
        <authorList>
            <person name="Varghese N."/>
            <person name="Submissions S."/>
        </authorList>
    </citation>
    <scope>NUCLEOTIDE SEQUENCE [LARGE SCALE GENOMIC DNA]</scope>
    <source>
        <strain evidence="6">DSM 22270</strain>
    </source>
</reference>
<dbReference type="AlphaFoldDB" id="A0A1T5BAH9"/>
<organism evidence="5 6">
    <name type="scientific">Dyadobacter psychrophilus</name>
    <dbReference type="NCBI Taxonomy" id="651661"/>
    <lineage>
        <taxon>Bacteria</taxon>
        <taxon>Pseudomonadati</taxon>
        <taxon>Bacteroidota</taxon>
        <taxon>Cytophagia</taxon>
        <taxon>Cytophagales</taxon>
        <taxon>Spirosomataceae</taxon>
        <taxon>Dyadobacter</taxon>
    </lineage>
</organism>
<keyword evidence="6" id="KW-1185">Reference proteome</keyword>
<dbReference type="InterPro" id="IPR029058">
    <property type="entry name" value="AB_hydrolase_fold"/>
</dbReference>
<protein>
    <submittedName>
        <fullName evidence="5">Carboxylesterase family protein</fullName>
    </submittedName>
</protein>
<feature type="region of interest" description="Disordered" evidence="2">
    <location>
        <begin position="25"/>
        <end position="58"/>
    </location>
</feature>
<sequence>MWRAVCLQVVFFILAGLFTSCGEGTIPPPPPKKPIEEPGNGEEPIDSTGNDTTGHSDPDTIIIDTLRPRNSNQFLALSKGFGTANIYSEAQLGIRTGTYKQARDYIGRTVNLNYSFLAKQNDTLEFRPFILMVHEGAFIFGDLANEMGKAKWMARKGYATAAINYRLGFNGGTEANTCGGNNAEVIMAIYRGVQDTYTALHYFADKSNEFGIDPGQMMLAGSSAGAIIISALVYMDEADFEALQPGIVKTLGPLDPVKTGTEFRVRALLSYLGYSIFRTGYVKKSNAKPTVFFQRTGDTVLPYTQGNLFSCGNYFWMQGAKPASDRLKTLKMPYELNYQPEKGHILSYTEEHVANRYAQFMKRFWSGDFRQTTIENFKTLEDLKLP</sequence>
<proteinExistence type="predicted"/>
<feature type="chain" id="PRO_5012730298" evidence="3">
    <location>
        <begin position="23"/>
        <end position="386"/>
    </location>
</feature>
<evidence type="ECO:0000259" key="4">
    <source>
        <dbReference type="Pfam" id="PF00135"/>
    </source>
</evidence>
<feature type="signal peptide" evidence="3">
    <location>
        <begin position="1"/>
        <end position="22"/>
    </location>
</feature>
<evidence type="ECO:0000313" key="5">
    <source>
        <dbReference type="EMBL" id="SKB43893.1"/>
    </source>
</evidence>
<dbReference type="PANTHER" id="PTHR48081">
    <property type="entry name" value="AB HYDROLASE SUPERFAMILY PROTEIN C4A8.06C"/>
    <property type="match status" value="1"/>
</dbReference>
<feature type="domain" description="Carboxylesterase type B" evidence="4">
    <location>
        <begin position="127"/>
        <end position="249"/>
    </location>
</feature>
<evidence type="ECO:0000256" key="2">
    <source>
        <dbReference type="SAM" id="MobiDB-lite"/>
    </source>
</evidence>
<dbReference type="GO" id="GO:0016787">
    <property type="term" value="F:hydrolase activity"/>
    <property type="evidence" value="ECO:0007669"/>
    <property type="project" value="UniProtKB-KW"/>
</dbReference>
<dbReference type="EMBL" id="FUZA01000001">
    <property type="protein sequence ID" value="SKB43893.1"/>
    <property type="molecule type" value="Genomic_DNA"/>
</dbReference>
<dbReference type="Proteomes" id="UP000190897">
    <property type="component" value="Unassembled WGS sequence"/>
</dbReference>
<dbReference type="SUPFAM" id="SSF53474">
    <property type="entry name" value="alpha/beta-Hydrolases"/>
    <property type="match status" value="1"/>
</dbReference>
<evidence type="ECO:0000313" key="6">
    <source>
        <dbReference type="Proteomes" id="UP000190897"/>
    </source>
</evidence>
<dbReference type="InterPro" id="IPR050300">
    <property type="entry name" value="GDXG_lipolytic_enzyme"/>
</dbReference>
<dbReference type="Gene3D" id="3.40.50.1820">
    <property type="entry name" value="alpha/beta hydrolase"/>
    <property type="match status" value="1"/>
</dbReference>
<name>A0A1T5BAH9_9BACT</name>
<dbReference type="OrthoDB" id="9777975at2"/>
<dbReference type="InterPro" id="IPR002018">
    <property type="entry name" value="CarbesteraseB"/>
</dbReference>
<dbReference type="RefSeq" id="WP_082212784.1">
    <property type="nucleotide sequence ID" value="NZ_FUZA01000001.1"/>
</dbReference>